<reference evidence="1 2" key="1">
    <citation type="journal article" date="2013" name="Genome Announc.">
        <title>Complete Genome Sequence of the Sesbania Symbiont and Rice Growth-Promoting Endophyte Rhizobium sp. Strain IRBG74.</title>
        <authorList>
            <person name="Crook M.B."/>
            <person name="Mitra S."/>
            <person name="Ane J.M."/>
            <person name="Sadowsky M.J."/>
            <person name="Gyaneshwar P."/>
        </authorList>
    </citation>
    <scope>NUCLEOTIDE SEQUENCE [LARGE SCALE GENOMIC DNA]</scope>
    <source>
        <strain evidence="1 2">IRBG74</strain>
    </source>
</reference>
<dbReference type="KEGG" id="rir:BN877_I1307"/>
<dbReference type="AlphaFoldDB" id="U4Q3D5"/>
<dbReference type="HOGENOM" id="CLU_2668571_0_0_5"/>
<sequence length="75" mass="7820">MRGVVQNAAHASGLTGFCHIPPLGVDPVGVPTQANFGDTSYEENHAGPFFACADGDAVRGGFCCLPHLARLRRPA</sequence>
<accession>U4Q3D5</accession>
<evidence type="ECO:0000313" key="1">
    <source>
        <dbReference type="EMBL" id="CDI08215.1"/>
    </source>
</evidence>
<protein>
    <submittedName>
        <fullName evidence="1">Uncharacterized protein</fullName>
    </submittedName>
</protein>
<dbReference type="Proteomes" id="UP000016944">
    <property type="component" value="Chromosome I"/>
</dbReference>
<name>U4Q3D5_9HYPH</name>
<gene>
    <name evidence="1" type="ORF">BN877_I1307</name>
</gene>
<organism evidence="1 2">
    <name type="scientific">Agrobacterium pusense</name>
    <dbReference type="NCBI Taxonomy" id="648995"/>
    <lineage>
        <taxon>Bacteria</taxon>
        <taxon>Pseudomonadati</taxon>
        <taxon>Pseudomonadota</taxon>
        <taxon>Alphaproteobacteria</taxon>
        <taxon>Hyphomicrobiales</taxon>
        <taxon>Rhizobiaceae</taxon>
        <taxon>Rhizobium/Agrobacterium group</taxon>
        <taxon>Agrobacterium</taxon>
    </lineage>
</organism>
<proteinExistence type="predicted"/>
<dbReference type="EMBL" id="HG518322">
    <property type="protein sequence ID" value="CDI08215.1"/>
    <property type="molecule type" value="Genomic_DNA"/>
</dbReference>
<evidence type="ECO:0000313" key="2">
    <source>
        <dbReference type="Proteomes" id="UP000016944"/>
    </source>
</evidence>